<feature type="region of interest" description="Disordered" evidence="1">
    <location>
        <begin position="101"/>
        <end position="126"/>
    </location>
</feature>
<feature type="transmembrane region" description="Helical" evidence="2">
    <location>
        <begin position="12"/>
        <end position="31"/>
    </location>
</feature>
<gene>
    <name evidence="4" type="ORF">I7X12_05645</name>
</gene>
<dbReference type="Pfam" id="PF19044">
    <property type="entry name" value="P-loop_TraG"/>
    <property type="match status" value="1"/>
</dbReference>
<dbReference type="Gene3D" id="1.10.8.730">
    <property type="match status" value="1"/>
</dbReference>
<reference evidence="4 5" key="1">
    <citation type="submission" date="2020-12" db="EMBL/GenBank/DDBJ databases">
        <title>Halosimplex halophilum sp. nov. and Halosimplex salinum sp. nov., two new members of the genus Halosimplex.</title>
        <authorList>
            <person name="Cui H.L."/>
        </authorList>
    </citation>
    <scope>NUCLEOTIDE SEQUENCE [LARGE SCALE GENOMIC DNA]</scope>
    <source>
        <strain evidence="4 5">YGH94</strain>
    </source>
</reference>
<protein>
    <submittedName>
        <fullName evidence="4">DUF87 domain-containing protein</fullName>
    </submittedName>
</protein>
<dbReference type="Proteomes" id="UP000595001">
    <property type="component" value="Chromosome"/>
</dbReference>
<dbReference type="PANTHER" id="PTHR30121">
    <property type="entry name" value="UNCHARACTERIZED PROTEIN YJGR-RELATED"/>
    <property type="match status" value="1"/>
</dbReference>
<proteinExistence type="predicted"/>
<dbReference type="KEGG" id="hlt:I7X12_05645"/>
<dbReference type="InterPro" id="IPR003593">
    <property type="entry name" value="AAA+_ATPase"/>
</dbReference>
<dbReference type="InterPro" id="IPR002789">
    <property type="entry name" value="HerA_central"/>
</dbReference>
<dbReference type="OrthoDB" id="308309at2157"/>
<evidence type="ECO:0000256" key="1">
    <source>
        <dbReference type="SAM" id="MobiDB-lite"/>
    </source>
</evidence>
<evidence type="ECO:0000256" key="2">
    <source>
        <dbReference type="SAM" id="Phobius"/>
    </source>
</evidence>
<dbReference type="Gene3D" id="3.40.50.300">
    <property type="entry name" value="P-loop containing nucleotide triphosphate hydrolases"/>
    <property type="match status" value="1"/>
</dbReference>
<feature type="domain" description="AAA+ ATPase" evidence="3">
    <location>
        <begin position="355"/>
        <end position="721"/>
    </location>
</feature>
<feature type="region of interest" description="Disordered" evidence="1">
    <location>
        <begin position="508"/>
        <end position="538"/>
    </location>
</feature>
<dbReference type="SMART" id="SM00382">
    <property type="entry name" value="AAA"/>
    <property type="match status" value="1"/>
</dbReference>
<name>A0A7U3WBP3_9EURY</name>
<dbReference type="Pfam" id="PF01935">
    <property type="entry name" value="DUF87"/>
    <property type="match status" value="1"/>
</dbReference>
<dbReference type="PANTHER" id="PTHR30121:SF6">
    <property type="entry name" value="SLR6007 PROTEIN"/>
    <property type="match status" value="1"/>
</dbReference>
<dbReference type="InterPro" id="IPR051162">
    <property type="entry name" value="T4SS_component"/>
</dbReference>
<dbReference type="InterPro" id="IPR043964">
    <property type="entry name" value="P-loop_TraG"/>
</dbReference>
<sequence>MGEFVETYGALPSLVLLVSVFMILGSTPIFLNASPGAIRRRIADTVGRSEGVSGTRASASDGTAEGVRDAENEFVSEAVRRLQRRGEDVSGEALRDELEEIEYERSMDQRATTGAVPDADDRSESTRLSVAPNRIVESKSYIKRLGGNRNEKLARVLIISDYPSRVANGWLDTLFTTGLSTKGAEVRVSQQIWPRDSQTMKQKLNVRATRLSTKLQEKREKGKVNTLEEEKKLEHINRLRDELTAGSAKLFDFGLYFEVVAQDEDALDEGTQELKQHLAQSNARLATLFDRQRQSQRAIAPLADDPIRKTQVMDQRALATAFPFTDPTVVEPSGVLLGFHSATNSPVVVDRFQRSGHNMLITGKIGSGKSYLAKLAMWRRLMIDPDAEVLIIDPVGGFGDIVDAVDGQKVTINSSTIINPLEIKAADNLEATDSNPYDEKIRSVMGMFESHFEGRRELNKEEEGVLRRAIRLAYLRYGITKDPETHGNESPTLDDVLDVLRNLADGLSPEEFIDPPPESESVLASLSASRDQRRSAESQKRIAEYAQSVLLGLEDFQQGGQRANLNGETNVRLNERVVQFDLSNVADGRNEGLLMHIVLDWLFQRAKNNDGNMIVVIDEAHYMLGHDQSLDMLNLFVRHSRHYGSGLTLISQTVDEFMHSEKAKEIYDQCDIRALMRHQDLSEEACEALGFTERERNFVLQAQAGNSASYSESLLYVTGIGKLRMRVLSNDFEHHVVDGDLDAWRFLVDNEIVDPDDVPAHESTGPPPRGPRSERGQLD</sequence>
<dbReference type="InterPro" id="IPR027417">
    <property type="entry name" value="P-loop_NTPase"/>
</dbReference>
<dbReference type="AlphaFoldDB" id="A0A7U3WBP3"/>
<evidence type="ECO:0000313" key="4">
    <source>
        <dbReference type="EMBL" id="QPV65038.1"/>
    </source>
</evidence>
<feature type="region of interest" description="Disordered" evidence="1">
    <location>
        <begin position="49"/>
        <end position="69"/>
    </location>
</feature>
<organism evidence="4 5">
    <name type="scientific">Halosimplex litoreum</name>
    <dbReference type="NCBI Taxonomy" id="1198301"/>
    <lineage>
        <taxon>Archaea</taxon>
        <taxon>Methanobacteriati</taxon>
        <taxon>Methanobacteriota</taxon>
        <taxon>Stenosarchaea group</taxon>
        <taxon>Halobacteria</taxon>
        <taxon>Halobacteriales</taxon>
        <taxon>Haloarculaceae</taxon>
        <taxon>Halosimplex</taxon>
    </lineage>
</organism>
<evidence type="ECO:0000313" key="5">
    <source>
        <dbReference type="Proteomes" id="UP000595001"/>
    </source>
</evidence>
<dbReference type="SUPFAM" id="SSF52540">
    <property type="entry name" value="P-loop containing nucleoside triphosphate hydrolases"/>
    <property type="match status" value="1"/>
</dbReference>
<keyword evidence="2" id="KW-0472">Membrane</keyword>
<keyword evidence="2" id="KW-1133">Transmembrane helix</keyword>
<dbReference type="EMBL" id="CP065856">
    <property type="protein sequence ID" value="QPV65038.1"/>
    <property type="molecule type" value="Genomic_DNA"/>
</dbReference>
<keyword evidence="2" id="KW-0812">Transmembrane</keyword>
<accession>A0A7U3WBP3</accession>
<feature type="compositionally biased region" description="Low complexity" evidence="1">
    <location>
        <begin position="519"/>
        <end position="529"/>
    </location>
</feature>
<keyword evidence="5" id="KW-1185">Reference proteome</keyword>
<feature type="region of interest" description="Disordered" evidence="1">
    <location>
        <begin position="755"/>
        <end position="779"/>
    </location>
</feature>
<evidence type="ECO:0000259" key="3">
    <source>
        <dbReference type="SMART" id="SM00382"/>
    </source>
</evidence>